<dbReference type="GO" id="GO:0046657">
    <property type="term" value="P:folic acid catabolic process"/>
    <property type="evidence" value="ECO:0007669"/>
    <property type="project" value="TreeGrafter"/>
</dbReference>
<proteinExistence type="inferred from homology"/>
<evidence type="ECO:0000313" key="4">
    <source>
        <dbReference type="EMBL" id="QDQ96041.1"/>
    </source>
</evidence>
<gene>
    <name evidence="4" type="ORF">FO059_00175</name>
</gene>
<dbReference type="InterPro" id="IPR011650">
    <property type="entry name" value="Peptidase_M20_dimer"/>
</dbReference>
<dbReference type="RefSeq" id="WP_143905338.1">
    <property type="nucleotide sequence ID" value="NZ_CP041765.1"/>
</dbReference>
<evidence type="ECO:0000259" key="3">
    <source>
        <dbReference type="Pfam" id="PF07687"/>
    </source>
</evidence>
<name>A0A516X092_9ACTN</name>
<dbReference type="InterPro" id="IPR052030">
    <property type="entry name" value="Peptidase_M20/M20A_hydrolases"/>
</dbReference>
<feature type="domain" description="Peptidase M20 dimerisation" evidence="3">
    <location>
        <begin position="178"/>
        <end position="271"/>
    </location>
</feature>
<comment type="similarity">
    <text evidence="1">Belongs to the peptidase M20A family.</text>
</comment>
<keyword evidence="5" id="KW-1185">Reference proteome</keyword>
<dbReference type="PANTHER" id="PTHR30575">
    <property type="entry name" value="PEPTIDASE M20"/>
    <property type="match status" value="1"/>
</dbReference>
<dbReference type="InterPro" id="IPR002933">
    <property type="entry name" value="Peptidase_M20"/>
</dbReference>
<evidence type="ECO:0000256" key="2">
    <source>
        <dbReference type="SAM" id="MobiDB-lite"/>
    </source>
</evidence>
<dbReference type="Gene3D" id="3.40.630.10">
    <property type="entry name" value="Zn peptidases"/>
    <property type="match status" value="1"/>
</dbReference>
<accession>A0A516X092</accession>
<dbReference type="InterPro" id="IPR017439">
    <property type="entry name" value="Amidohydrolase"/>
</dbReference>
<dbReference type="InterPro" id="IPR036264">
    <property type="entry name" value="Bact_exopeptidase_dim_dom"/>
</dbReference>
<dbReference type="NCBIfam" id="TIGR01891">
    <property type="entry name" value="amidohydrolases"/>
    <property type="match status" value="1"/>
</dbReference>
<dbReference type="InterPro" id="IPR017144">
    <property type="entry name" value="Xaa-Arg_dipeptidase"/>
</dbReference>
<feature type="region of interest" description="Disordered" evidence="2">
    <location>
        <begin position="308"/>
        <end position="327"/>
    </location>
</feature>
<dbReference type="GO" id="GO:0016805">
    <property type="term" value="F:dipeptidase activity"/>
    <property type="evidence" value="ECO:0007669"/>
    <property type="project" value="InterPro"/>
</dbReference>
<dbReference type="PANTHER" id="PTHR30575:SF0">
    <property type="entry name" value="XAA-ARG DIPEPTIDASE"/>
    <property type="match status" value="1"/>
</dbReference>
<sequence>MAPVTSTDDPAALKARARGRIDAARGRLIALSRAIHAAPELAFDEHRAARLTGELLAAEGFAVEHGAGGLDTAFRATFGDGDLTVGLCAEYDALPGLGHACGHNVIAAASVGAALGLTDVADDLGIRVAVIGTPAEEQGGGKIRLLERGVFDAVTVAMMVHPEAFEVHPADVATPAVARFAATYTGRPAHASAAPHEAVNAADAAVVAQVAVGLLRQQLTGDSRIGLFVREGGEATNIIPARTVVACEVRAATTDALDDLRRRVTACFEAGALATGAQLTIEQTQPPYAALEPDPTLARSYAANATALGRAPAERGTRTVGSTDMGDVTRALPGIHPMIAIRGAENHPHTAGFAADAVSPAAEDTIVDGALALAFTGIDIALDPEARGRFLDRHRARTGRA</sequence>
<dbReference type="OrthoDB" id="9781032at2"/>
<reference evidence="4 5" key="1">
    <citation type="submission" date="2019-07" db="EMBL/GenBank/DDBJ databases">
        <title>Tomitella cavernea sp. nov., an actinomycete isolated from soil.</title>
        <authorList>
            <person name="Cheng J."/>
        </authorList>
    </citation>
    <scope>NUCLEOTIDE SEQUENCE [LARGE SCALE GENOMIC DNA]</scope>
    <source>
        <strain evidence="4 5">HY188</strain>
    </source>
</reference>
<organism evidence="4 5">
    <name type="scientific">Tomitella fengzijianii</name>
    <dbReference type="NCBI Taxonomy" id="2597660"/>
    <lineage>
        <taxon>Bacteria</taxon>
        <taxon>Bacillati</taxon>
        <taxon>Actinomycetota</taxon>
        <taxon>Actinomycetes</taxon>
        <taxon>Mycobacteriales</taxon>
        <taxon>Tomitella</taxon>
    </lineage>
</organism>
<dbReference type="GO" id="GO:0071713">
    <property type="term" value="F:para-aminobenzoyl-glutamate hydrolase activity"/>
    <property type="evidence" value="ECO:0007669"/>
    <property type="project" value="TreeGrafter"/>
</dbReference>
<dbReference type="EMBL" id="CP041765">
    <property type="protein sequence ID" value="QDQ96041.1"/>
    <property type="molecule type" value="Genomic_DNA"/>
</dbReference>
<dbReference type="GO" id="GO:0005737">
    <property type="term" value="C:cytoplasm"/>
    <property type="evidence" value="ECO:0007669"/>
    <property type="project" value="TreeGrafter"/>
</dbReference>
<dbReference type="Proteomes" id="UP000317344">
    <property type="component" value="Chromosome"/>
</dbReference>
<dbReference type="SUPFAM" id="SSF53187">
    <property type="entry name" value="Zn-dependent exopeptidases"/>
    <property type="match status" value="1"/>
</dbReference>
<evidence type="ECO:0000256" key="1">
    <source>
        <dbReference type="PIRNR" id="PIRNR037226"/>
    </source>
</evidence>
<reference evidence="4 5" key="2">
    <citation type="submission" date="2019-07" db="EMBL/GenBank/DDBJ databases">
        <authorList>
            <person name="Huang Y."/>
        </authorList>
    </citation>
    <scope>NUCLEOTIDE SEQUENCE [LARGE SCALE GENOMIC DNA]</scope>
    <source>
        <strain evidence="4 5">HY188</strain>
    </source>
</reference>
<dbReference type="FunFam" id="3.30.70.360:FF:000004">
    <property type="entry name" value="Peptidase M20 domain-containing protein 2"/>
    <property type="match status" value="1"/>
</dbReference>
<dbReference type="AlphaFoldDB" id="A0A516X092"/>
<protein>
    <recommendedName>
        <fullName evidence="1">Peptidase M20 domain-containing protein 2</fullName>
    </recommendedName>
</protein>
<evidence type="ECO:0000313" key="5">
    <source>
        <dbReference type="Proteomes" id="UP000317344"/>
    </source>
</evidence>
<dbReference type="PIRSF" id="PIRSF037226">
    <property type="entry name" value="Amidohydrolase_ACY1L2_prd"/>
    <property type="match status" value="1"/>
</dbReference>
<dbReference type="Pfam" id="PF01546">
    <property type="entry name" value="Peptidase_M20"/>
    <property type="match status" value="1"/>
</dbReference>
<dbReference type="Gene3D" id="3.30.70.360">
    <property type="match status" value="1"/>
</dbReference>
<dbReference type="KEGG" id="toy:FO059_00175"/>
<dbReference type="SUPFAM" id="SSF55031">
    <property type="entry name" value="Bacterial exopeptidase dimerisation domain"/>
    <property type="match status" value="1"/>
</dbReference>
<dbReference type="Pfam" id="PF07687">
    <property type="entry name" value="M20_dimer"/>
    <property type="match status" value="1"/>
</dbReference>